<evidence type="ECO:0000256" key="3">
    <source>
        <dbReference type="ARBA" id="ARBA00022692"/>
    </source>
</evidence>
<dbReference type="InterPro" id="IPR017452">
    <property type="entry name" value="GPCR_Rhodpsn_7TM"/>
</dbReference>
<dbReference type="InterPro" id="IPR000276">
    <property type="entry name" value="GPCR_Rhodpsn"/>
</dbReference>
<keyword evidence="4" id="KW-1133">Transmembrane helix</keyword>
<evidence type="ECO:0000313" key="12">
    <source>
        <dbReference type="Proteomes" id="UP000749559"/>
    </source>
</evidence>
<dbReference type="SUPFAM" id="SSF81321">
    <property type="entry name" value="Family A G protein-coupled receptor-like"/>
    <property type="match status" value="1"/>
</dbReference>
<dbReference type="GO" id="GO:0005886">
    <property type="term" value="C:plasma membrane"/>
    <property type="evidence" value="ECO:0007669"/>
    <property type="project" value="UniProtKB-SubCell"/>
</dbReference>
<dbReference type="PANTHER" id="PTHR24248">
    <property type="entry name" value="ADRENERGIC RECEPTOR-RELATED G-PROTEIN COUPLED RECEPTOR"/>
    <property type="match status" value="1"/>
</dbReference>
<dbReference type="PRINTS" id="PR00237">
    <property type="entry name" value="GPCRRHODOPSN"/>
</dbReference>
<evidence type="ECO:0000256" key="7">
    <source>
        <dbReference type="ARBA" id="ARBA00023170"/>
    </source>
</evidence>
<keyword evidence="12" id="KW-1185">Reference proteome</keyword>
<comment type="caution">
    <text evidence="11">The sequence shown here is derived from an EMBL/GenBank/DDBJ whole genome shotgun (WGS) entry which is preliminary data.</text>
</comment>
<comment type="similarity">
    <text evidence="10">Belongs to the G-protein coupled receptor 1 family.</text>
</comment>
<keyword evidence="9 10" id="KW-0807">Transducer</keyword>
<dbReference type="Proteomes" id="UP000749559">
    <property type="component" value="Unassembled WGS sequence"/>
</dbReference>
<dbReference type="PROSITE" id="PS50262">
    <property type="entry name" value="G_PROTEIN_RECEP_F1_2"/>
    <property type="match status" value="1"/>
</dbReference>
<dbReference type="AlphaFoldDB" id="A0A8J1T635"/>
<gene>
    <name evidence="11" type="ORF">OFUS_LOCUS10442</name>
</gene>
<keyword evidence="8" id="KW-0325">Glycoprotein</keyword>
<dbReference type="OrthoDB" id="5955450at2759"/>
<evidence type="ECO:0000256" key="10">
    <source>
        <dbReference type="RuleBase" id="RU000688"/>
    </source>
</evidence>
<dbReference type="Gene3D" id="1.20.1070.10">
    <property type="entry name" value="Rhodopsin 7-helix transmembrane proteins"/>
    <property type="match status" value="1"/>
</dbReference>
<dbReference type="GO" id="GO:0004989">
    <property type="term" value="F:octopamine receptor activity"/>
    <property type="evidence" value="ECO:0007669"/>
    <property type="project" value="InterPro"/>
</dbReference>
<protein>
    <submittedName>
        <fullName evidence="11">Uncharacterized protein</fullName>
    </submittedName>
</protein>
<dbReference type="PROSITE" id="PS00237">
    <property type="entry name" value="G_PROTEIN_RECEP_F1_1"/>
    <property type="match status" value="1"/>
</dbReference>
<accession>A0A8J1T635</accession>
<keyword evidence="2" id="KW-1003">Cell membrane</keyword>
<keyword evidence="7 10" id="KW-0675">Receptor</keyword>
<keyword evidence="6" id="KW-0472">Membrane</keyword>
<keyword evidence="3 10" id="KW-0812">Transmembrane</keyword>
<dbReference type="PANTHER" id="PTHR24248:SF174">
    <property type="entry name" value="TYRAMINE_OCTOPAMINE RECEPTOR"/>
    <property type="match status" value="1"/>
</dbReference>
<dbReference type="InterPro" id="IPR002002">
    <property type="entry name" value="Octopmn_rcpt"/>
</dbReference>
<comment type="subcellular location">
    <subcellularLocation>
        <location evidence="1">Cell membrane</location>
        <topology evidence="1">Multi-pass membrane protein</topology>
    </subcellularLocation>
</comment>
<evidence type="ECO:0000256" key="6">
    <source>
        <dbReference type="ARBA" id="ARBA00023136"/>
    </source>
</evidence>
<reference evidence="11" key="1">
    <citation type="submission" date="2022-03" db="EMBL/GenBank/DDBJ databases">
        <authorList>
            <person name="Martin C."/>
        </authorList>
    </citation>
    <scope>NUCLEOTIDE SEQUENCE</scope>
</reference>
<sequence length="394" mass="44106">MAQDDLQAAINKTTVDILSGYTGAYSFANSLDSNLDNGNMVPNVYDMSLVSNKTDMAMVNSSLSESMTENMTWDTMPVGEAIVSSSLQGFFIFTTVFGNILVVMSVFTYKPLRNVQNFLIVSLACADMCVATLVMPFNVVYNMLGYWTFGMVFCQLWLTMDVLCCTASILNLCAIGLDRYWAIHDPINYAQKRTLGRVMFMILMVWGLSGMIAIPPLVGWNNWPDVQNERMMICALTDEKGYVIYSASGSFFVPLFILSIVYLKIFLATRERLRKRAMAGAAMKITAASIVNNHNTECSSSESPEETKDTHVIADDNSTALCINKRKYEHLKDSPNRCHNGSTQKLNPKQSPKTFPQKSNLQIHKFLEERAKISLSKERRAARTLGFIGLCRFA</sequence>
<dbReference type="Pfam" id="PF00001">
    <property type="entry name" value="7tm_1"/>
    <property type="match status" value="1"/>
</dbReference>
<evidence type="ECO:0000256" key="9">
    <source>
        <dbReference type="ARBA" id="ARBA00023224"/>
    </source>
</evidence>
<evidence type="ECO:0000313" key="11">
    <source>
        <dbReference type="EMBL" id="CAH1784203.1"/>
    </source>
</evidence>
<evidence type="ECO:0000256" key="5">
    <source>
        <dbReference type="ARBA" id="ARBA00023040"/>
    </source>
</evidence>
<evidence type="ECO:0000256" key="4">
    <source>
        <dbReference type="ARBA" id="ARBA00022989"/>
    </source>
</evidence>
<keyword evidence="5 10" id="KW-0297">G-protein coupled receptor</keyword>
<evidence type="ECO:0000256" key="8">
    <source>
        <dbReference type="ARBA" id="ARBA00023180"/>
    </source>
</evidence>
<evidence type="ECO:0000256" key="2">
    <source>
        <dbReference type="ARBA" id="ARBA00022475"/>
    </source>
</evidence>
<dbReference type="PRINTS" id="PR00664">
    <property type="entry name" value="OCTOPAMINER"/>
</dbReference>
<dbReference type="EMBL" id="CAIIXF020000005">
    <property type="protein sequence ID" value="CAH1784203.1"/>
    <property type="molecule type" value="Genomic_DNA"/>
</dbReference>
<proteinExistence type="inferred from homology"/>
<organism evidence="11 12">
    <name type="scientific">Owenia fusiformis</name>
    <name type="common">Polychaete worm</name>
    <dbReference type="NCBI Taxonomy" id="6347"/>
    <lineage>
        <taxon>Eukaryota</taxon>
        <taxon>Metazoa</taxon>
        <taxon>Spiralia</taxon>
        <taxon>Lophotrochozoa</taxon>
        <taxon>Annelida</taxon>
        <taxon>Polychaeta</taxon>
        <taxon>Sedentaria</taxon>
        <taxon>Canalipalpata</taxon>
        <taxon>Sabellida</taxon>
        <taxon>Oweniida</taxon>
        <taxon>Oweniidae</taxon>
        <taxon>Owenia</taxon>
    </lineage>
</organism>
<name>A0A8J1T635_OWEFU</name>
<evidence type="ECO:0000256" key="1">
    <source>
        <dbReference type="ARBA" id="ARBA00004651"/>
    </source>
</evidence>